<dbReference type="PANTHER" id="PTHR10605:SF56">
    <property type="entry name" value="BIFUNCTIONAL HEPARAN SULFATE N-DEACETYLASE_N-SULFOTRANSFERASE"/>
    <property type="match status" value="1"/>
</dbReference>
<dbReference type="InterPro" id="IPR027417">
    <property type="entry name" value="P-loop_NTPase"/>
</dbReference>
<evidence type="ECO:0000256" key="1">
    <source>
        <dbReference type="ARBA" id="ARBA00022679"/>
    </source>
</evidence>
<evidence type="ECO:0000313" key="4">
    <source>
        <dbReference type="EMBL" id="AIF11053.1"/>
    </source>
</evidence>
<name>A0A075HBA1_9ARCH</name>
<protein>
    <submittedName>
        <fullName evidence="4">Putative deacetylase sulfotransferase</fullName>
    </submittedName>
</protein>
<dbReference type="InterPro" id="IPR000863">
    <property type="entry name" value="Sulfotransferase_dom"/>
</dbReference>
<organism evidence="4">
    <name type="scientific">uncultured marine thaumarchaeote KM3_48_E01</name>
    <dbReference type="NCBI Taxonomy" id="1456170"/>
    <lineage>
        <taxon>Archaea</taxon>
        <taxon>Nitrososphaerota</taxon>
        <taxon>environmental samples</taxon>
    </lineage>
</organism>
<dbReference type="SUPFAM" id="SSF52540">
    <property type="entry name" value="P-loop containing nucleoside triphosphate hydrolases"/>
    <property type="match status" value="1"/>
</dbReference>
<evidence type="ECO:0000256" key="2">
    <source>
        <dbReference type="ARBA" id="ARBA00023180"/>
    </source>
</evidence>
<reference evidence="4" key="1">
    <citation type="journal article" date="2014" name="Genome Biol. Evol.">
        <title>Pangenome evidence for extensive interdomain horizontal transfer affecting lineage core and shell genes in uncultured planktonic thaumarchaeota and euryarchaeota.</title>
        <authorList>
            <person name="Deschamps P."/>
            <person name="Zivanovic Y."/>
            <person name="Moreira D."/>
            <person name="Rodriguez-Valera F."/>
            <person name="Lopez-Garcia P."/>
        </authorList>
    </citation>
    <scope>NUCLEOTIDE SEQUENCE</scope>
</reference>
<feature type="domain" description="Sulfotransferase" evidence="3">
    <location>
        <begin position="37"/>
        <end position="272"/>
    </location>
</feature>
<dbReference type="Pfam" id="PF00685">
    <property type="entry name" value="Sulfotransfer_1"/>
    <property type="match status" value="1"/>
</dbReference>
<dbReference type="AlphaFoldDB" id="A0A075HBA1"/>
<keyword evidence="2" id="KW-0325">Glycoprotein</keyword>
<dbReference type="PANTHER" id="PTHR10605">
    <property type="entry name" value="HEPARAN SULFATE SULFOTRANSFERASE"/>
    <property type="match status" value="1"/>
</dbReference>
<sequence>MTKKSEDGNLSSSLGTVYHKIVKRHVYSLTASSRALPNFIVIGAVRCGTTSLYQNICEHPCVLGAKQDEIGFFDSNYHLGVDWYKSFFPRNSQLQKLKVKKGFAITGEDTPFYFWNKLAVERIFQLIPNCRLITILRNPVDRAYSNYQLSIRRGSEKFSFEKAIDIEKEVLDNEGIYTDNQIDLNKFSQPRSNLVKGWYYEQLKLWLDRFPEEQILVISTEELETNPQKTMKRVFQFLKLPEHNLKKFQKLKLAQYEQMDSKIRNELSNYFKPKNEKLFSLIGKKFSWKE</sequence>
<dbReference type="EMBL" id="KF900908">
    <property type="protein sequence ID" value="AIF11053.1"/>
    <property type="molecule type" value="Genomic_DNA"/>
</dbReference>
<evidence type="ECO:0000259" key="3">
    <source>
        <dbReference type="Pfam" id="PF00685"/>
    </source>
</evidence>
<accession>A0A075HBA1</accession>
<dbReference type="Gene3D" id="3.40.50.300">
    <property type="entry name" value="P-loop containing nucleotide triphosphate hydrolases"/>
    <property type="match status" value="1"/>
</dbReference>
<proteinExistence type="predicted"/>
<dbReference type="GO" id="GO:0008146">
    <property type="term" value="F:sulfotransferase activity"/>
    <property type="evidence" value="ECO:0007669"/>
    <property type="project" value="InterPro"/>
</dbReference>
<dbReference type="InterPro" id="IPR037359">
    <property type="entry name" value="NST/OST"/>
</dbReference>
<keyword evidence="1 4" id="KW-0808">Transferase</keyword>